<keyword evidence="5" id="KW-0809">Transit peptide</keyword>
<dbReference type="InterPro" id="IPR049427">
    <property type="entry name" value="Acyl-ACP_TE_C"/>
</dbReference>
<sequence length="253" mass="29865">MIISPKEFSETHRVTYYETDNQNRVTIQMLVNMAILVSEDQNESLGLTEEHMLSFGVTWVVIQYDMTIDHLPKTDEHITLKTRSTSYNKFFAFREFWILDADGQQCAYIKSLWVMMSMTKRKLAPIPPELVEPYHSEAVKLTPRLKKPKRIDNHAAHREYRIRYSDIDTNIHVNNTRYLDWMIDVLPYEFLVHHQPTHINLKYDNEVRYGNVIESDYEQLDVDGQLVTKHEINNNGKLAAVANFTWRQDSEVD</sequence>
<proteinExistence type="inferred from homology"/>
<keyword evidence="4" id="KW-0276">Fatty acid metabolism</keyword>
<dbReference type="PANTHER" id="PTHR31727">
    <property type="entry name" value="OLEOYL-ACYL CARRIER PROTEIN THIOESTERASE 1, CHLOROPLASTIC"/>
    <property type="match status" value="1"/>
</dbReference>
<feature type="domain" description="Acyl-ACP thioesterase N-terminal hotdog" evidence="8">
    <location>
        <begin position="6"/>
        <end position="134"/>
    </location>
</feature>
<dbReference type="InterPro" id="IPR002864">
    <property type="entry name" value="Acyl-ACP_thioesterase_NHD"/>
</dbReference>
<evidence type="ECO:0000313" key="11">
    <source>
        <dbReference type="Proteomes" id="UP001370590"/>
    </source>
</evidence>
<dbReference type="Gene3D" id="3.10.129.10">
    <property type="entry name" value="Hotdog Thioesterase"/>
    <property type="match status" value="1"/>
</dbReference>
<dbReference type="PANTHER" id="PTHR31727:SF6">
    <property type="entry name" value="OLEOYL-ACYL CARRIER PROTEIN THIOESTERASE 1, CHLOROPLASTIC"/>
    <property type="match status" value="1"/>
</dbReference>
<evidence type="ECO:0000256" key="6">
    <source>
        <dbReference type="ARBA" id="ARBA00023098"/>
    </source>
</evidence>
<dbReference type="InterPro" id="IPR029069">
    <property type="entry name" value="HotDog_dom_sf"/>
</dbReference>
<evidence type="ECO:0000256" key="4">
    <source>
        <dbReference type="ARBA" id="ARBA00022832"/>
    </source>
</evidence>
<gene>
    <name evidence="10" type="ORF">R4146_03510</name>
</gene>
<keyword evidence="11" id="KW-1185">Reference proteome</keyword>
<name>A0ABU8SK29_9LACO</name>
<dbReference type="EMBL" id="JAWMWH010000001">
    <property type="protein sequence ID" value="MEJ6400238.1"/>
    <property type="molecule type" value="Genomic_DNA"/>
</dbReference>
<reference evidence="10 11" key="1">
    <citation type="submission" date="2023-10" db="EMBL/GenBank/DDBJ databases">
        <title>Nicoliella lavandulae sp. nov. isolated from Lavandula angustifolia flowers.</title>
        <authorList>
            <person name="Alcantara C."/>
            <person name="Zuniga M."/>
            <person name="Landete J.M."/>
            <person name="Monedero V."/>
        </authorList>
    </citation>
    <scope>NUCLEOTIDE SEQUENCE [LARGE SCALE GENOMIC DNA]</scope>
    <source>
        <strain evidence="10 11">Es01</strain>
    </source>
</reference>
<evidence type="ECO:0000259" key="8">
    <source>
        <dbReference type="Pfam" id="PF01643"/>
    </source>
</evidence>
<keyword evidence="7" id="KW-0275">Fatty acid biosynthesis</keyword>
<comment type="caution">
    <text evidence="10">The sequence shown here is derived from an EMBL/GenBank/DDBJ whole genome shotgun (WGS) entry which is preliminary data.</text>
</comment>
<evidence type="ECO:0000256" key="1">
    <source>
        <dbReference type="ARBA" id="ARBA00006500"/>
    </source>
</evidence>
<evidence type="ECO:0000256" key="2">
    <source>
        <dbReference type="ARBA" id="ARBA00022516"/>
    </source>
</evidence>
<dbReference type="InterPro" id="IPR045023">
    <property type="entry name" value="FATA/B"/>
</dbReference>
<dbReference type="RefSeq" id="WP_339960052.1">
    <property type="nucleotide sequence ID" value="NZ_JAWMWH010000001.1"/>
</dbReference>
<feature type="domain" description="Acyl-ACP thioesterase-like C-terminal" evidence="9">
    <location>
        <begin position="154"/>
        <end position="247"/>
    </location>
</feature>
<protein>
    <submittedName>
        <fullName evidence="10">Thioesterase</fullName>
    </submittedName>
</protein>
<evidence type="ECO:0000256" key="3">
    <source>
        <dbReference type="ARBA" id="ARBA00022801"/>
    </source>
</evidence>
<evidence type="ECO:0000256" key="5">
    <source>
        <dbReference type="ARBA" id="ARBA00022946"/>
    </source>
</evidence>
<dbReference type="Proteomes" id="UP001370590">
    <property type="component" value="Unassembled WGS sequence"/>
</dbReference>
<dbReference type="CDD" id="cd00586">
    <property type="entry name" value="4HBT"/>
    <property type="match status" value="1"/>
</dbReference>
<comment type="similarity">
    <text evidence="1">Belongs to the acyl-ACP thioesterase family.</text>
</comment>
<dbReference type="Pfam" id="PF20791">
    <property type="entry name" value="Acyl-ACP_TE_C"/>
    <property type="match status" value="1"/>
</dbReference>
<organism evidence="10 11">
    <name type="scientific">Nicoliella lavandulae</name>
    <dbReference type="NCBI Taxonomy" id="3082954"/>
    <lineage>
        <taxon>Bacteria</taxon>
        <taxon>Bacillati</taxon>
        <taxon>Bacillota</taxon>
        <taxon>Bacilli</taxon>
        <taxon>Lactobacillales</taxon>
        <taxon>Lactobacillaceae</taxon>
        <taxon>Nicoliella</taxon>
    </lineage>
</organism>
<keyword evidence="3" id="KW-0378">Hydrolase</keyword>
<accession>A0ABU8SK29</accession>
<dbReference type="SUPFAM" id="SSF54637">
    <property type="entry name" value="Thioesterase/thiol ester dehydrase-isomerase"/>
    <property type="match status" value="2"/>
</dbReference>
<keyword evidence="6" id="KW-0443">Lipid metabolism</keyword>
<evidence type="ECO:0000259" key="9">
    <source>
        <dbReference type="Pfam" id="PF20791"/>
    </source>
</evidence>
<evidence type="ECO:0000313" key="10">
    <source>
        <dbReference type="EMBL" id="MEJ6400238.1"/>
    </source>
</evidence>
<keyword evidence="2" id="KW-0444">Lipid biosynthesis</keyword>
<evidence type="ECO:0000256" key="7">
    <source>
        <dbReference type="ARBA" id="ARBA00023160"/>
    </source>
</evidence>
<dbReference type="Pfam" id="PF01643">
    <property type="entry name" value="Acyl-ACP_TE"/>
    <property type="match status" value="1"/>
</dbReference>